<feature type="compositionally biased region" description="Basic and acidic residues" evidence="2">
    <location>
        <begin position="432"/>
        <end position="447"/>
    </location>
</feature>
<keyword evidence="4" id="KW-1185">Reference proteome</keyword>
<sequence length="453" mass="50091">MEKVQGCTDNLPTVPPEPQPPAPLVNETKFGDPYKFWREISEAIRPLLLNNGERAVPSDILPVIAKVHPLLVPKPEEYDVLGPENAIGETEMFDATFRYQTREEQYAKYKAAWQELDCAYNESVKKRNELITAHETAKRAREAAELKAKQELEAQKKKVLAAASQMKTLPSKGTSETKVQASARIIKDRQFRVQTQESMSQTKSPTTLKRPLCMQQTDPESTSKFPRLEGENLRQIRLVPSDSDASIFPIPFSFDPVVLSCALDLGPSRRALCYACFAAGFGTACDQDEYILGACTCCRNAHRRLTKGSWATFSSRSHGVVTAISQIQHCQSLVFSLSQIVASETRNMEILVSNLIGSLRSIRRDGTQGDSVPILEDLVQVHPILQRLIDKGLLKLKDPDVSPAFNRHGPTGDNTSSSSSGLTSSKASTPDTTERAHSGNQESKDDSMVVEND</sequence>
<dbReference type="Proteomes" id="UP001175228">
    <property type="component" value="Unassembled WGS sequence"/>
</dbReference>
<evidence type="ECO:0000313" key="4">
    <source>
        <dbReference type="Proteomes" id="UP001175228"/>
    </source>
</evidence>
<organism evidence="3 4">
    <name type="scientific">Armillaria luteobubalina</name>
    <dbReference type="NCBI Taxonomy" id="153913"/>
    <lineage>
        <taxon>Eukaryota</taxon>
        <taxon>Fungi</taxon>
        <taxon>Dikarya</taxon>
        <taxon>Basidiomycota</taxon>
        <taxon>Agaricomycotina</taxon>
        <taxon>Agaricomycetes</taxon>
        <taxon>Agaricomycetidae</taxon>
        <taxon>Agaricales</taxon>
        <taxon>Marasmiineae</taxon>
        <taxon>Physalacriaceae</taxon>
        <taxon>Armillaria</taxon>
    </lineage>
</organism>
<evidence type="ECO:0000313" key="3">
    <source>
        <dbReference type="EMBL" id="KAK0478103.1"/>
    </source>
</evidence>
<feature type="compositionally biased region" description="Pro residues" evidence="2">
    <location>
        <begin position="13"/>
        <end position="23"/>
    </location>
</feature>
<dbReference type="EMBL" id="JAUEPU010000097">
    <property type="protein sequence ID" value="KAK0478103.1"/>
    <property type="molecule type" value="Genomic_DNA"/>
</dbReference>
<accession>A0AA39P719</accession>
<gene>
    <name evidence="3" type="ORF">EDD18DRAFT_1114225</name>
</gene>
<evidence type="ECO:0000256" key="2">
    <source>
        <dbReference type="SAM" id="MobiDB-lite"/>
    </source>
</evidence>
<comment type="caution">
    <text evidence="3">The sequence shown here is derived from an EMBL/GenBank/DDBJ whole genome shotgun (WGS) entry which is preliminary data.</text>
</comment>
<name>A0AA39P719_9AGAR</name>
<feature type="region of interest" description="Disordered" evidence="2">
    <location>
        <begin position="402"/>
        <end position="453"/>
    </location>
</feature>
<feature type="coiled-coil region" evidence="1">
    <location>
        <begin position="134"/>
        <end position="169"/>
    </location>
</feature>
<protein>
    <submittedName>
        <fullName evidence="3">Uncharacterized protein</fullName>
    </submittedName>
</protein>
<reference evidence="3" key="1">
    <citation type="submission" date="2023-06" db="EMBL/GenBank/DDBJ databases">
        <authorList>
            <consortium name="Lawrence Berkeley National Laboratory"/>
            <person name="Ahrendt S."/>
            <person name="Sahu N."/>
            <person name="Indic B."/>
            <person name="Wong-Bajracharya J."/>
            <person name="Merenyi Z."/>
            <person name="Ke H.-M."/>
            <person name="Monk M."/>
            <person name="Kocsube S."/>
            <person name="Drula E."/>
            <person name="Lipzen A."/>
            <person name="Balint B."/>
            <person name="Henrissat B."/>
            <person name="Andreopoulos B."/>
            <person name="Martin F.M."/>
            <person name="Harder C.B."/>
            <person name="Rigling D."/>
            <person name="Ford K.L."/>
            <person name="Foster G.D."/>
            <person name="Pangilinan J."/>
            <person name="Papanicolaou A."/>
            <person name="Barry K."/>
            <person name="LaButti K."/>
            <person name="Viragh M."/>
            <person name="Koriabine M."/>
            <person name="Yan M."/>
            <person name="Riley R."/>
            <person name="Champramary S."/>
            <person name="Plett K.L."/>
            <person name="Tsai I.J."/>
            <person name="Slot J."/>
            <person name="Sipos G."/>
            <person name="Plett J."/>
            <person name="Nagy L.G."/>
            <person name="Grigoriev I.V."/>
        </authorList>
    </citation>
    <scope>NUCLEOTIDE SEQUENCE</scope>
    <source>
        <strain evidence="3">HWK02</strain>
    </source>
</reference>
<feature type="compositionally biased region" description="Low complexity" evidence="2">
    <location>
        <begin position="415"/>
        <end position="429"/>
    </location>
</feature>
<proteinExistence type="predicted"/>
<keyword evidence="1" id="KW-0175">Coiled coil</keyword>
<feature type="region of interest" description="Disordered" evidence="2">
    <location>
        <begin position="1"/>
        <end position="26"/>
    </location>
</feature>
<dbReference type="AlphaFoldDB" id="A0AA39P719"/>
<evidence type="ECO:0000256" key="1">
    <source>
        <dbReference type="SAM" id="Coils"/>
    </source>
</evidence>